<evidence type="ECO:0000256" key="4">
    <source>
        <dbReference type="SAM" id="SignalP"/>
    </source>
</evidence>
<reference evidence="6" key="2">
    <citation type="submission" date="2020-09" db="EMBL/GenBank/DDBJ databases">
        <authorList>
            <person name="Sun Q."/>
            <person name="Zhou Y."/>
        </authorList>
    </citation>
    <scope>NUCLEOTIDE SEQUENCE</scope>
    <source>
        <strain evidence="6">CGMCC 1.7086</strain>
    </source>
</reference>
<evidence type="ECO:0000313" key="7">
    <source>
        <dbReference type="Proteomes" id="UP000606935"/>
    </source>
</evidence>
<feature type="domain" description="TonB-dependent transporter Oar-like beta-barrel" evidence="5">
    <location>
        <begin position="358"/>
        <end position="974"/>
    </location>
</feature>
<dbReference type="InterPro" id="IPR036942">
    <property type="entry name" value="Beta-barrel_TonB_sf"/>
</dbReference>
<dbReference type="Proteomes" id="UP000606935">
    <property type="component" value="Unassembled WGS sequence"/>
</dbReference>
<dbReference type="RefSeq" id="WP_188689335.1">
    <property type="nucleotide sequence ID" value="NZ_BMLS01000001.1"/>
</dbReference>
<sequence>MFTKSKLNRVALAVALSVGISTSAFAQETTSGIRGNVLSESGQVVAGATVTITDTRTGAVRVMTSNEAGSFNLRGLPVGGPYSIVVNDASGTRTLNDVFLKLGETTSLNIDLESQSQIETVVVTGTLTNANYGATGPAANFDLKALENAPAINRDLKDLIKIDPRVYIDEGFNDSIQCAGANSRFNSLTVDGIRTNDNFGLNSNGYPTVRIPFSYDSIAQVAVELAPFDVQYGGFTACNINAVTKSGSNEFHGGVFFDYTNDSMRGDSLKGEDINVGGFNEKRYGFNVGGALIEDKLFFFTSYEKLEGSDLFDRGPADSNAAVKVAGFTQAMYDEILQISRDVYGYEPGALVNSLPVEDEKIMAKLDWHINDSHRASLVYNYNDGNTIRESDGDSNEFEYSNHYYNQSGEFESYVASLYSDWTDSFSTELRIGTSDFDASVVPLGGTEFGEVQISTSVGDERATVYLGADDSRHANKLKYSSDTFKLAGTYLLGDHVITGGYEYESLDVFNMFVQESEGEFRFGSIEDFRNGTPYRIIYENAAGTNNPADGAAEFTYDIHTLYLQDEYYHMGWDATFTFGVRYDWYSSDDYPVENPLIEELYDFSNRQNLDGLDLIQPRFGFNWMAADNLEVRGGFGLYSGGNPNVWVGNNYQNNGIVLKENQDNSGTSLFDKEHVGGGRPIYDIPKELYDKVAAGEGRNGGVNILDPNFEIPSEWKYALGLTYTFADDYVLMADILYSDKQDAAVIRDASRTISSQTAPDGRPIYADNGRSQDFMLTNVDGDSGESTSVSLALSKSHDFGLDWSVAYAYTEAKDVNPMTSSVAFSNYTGVATANGENPGAYTSNYEIPHRFTLRVSYEKEFFDGYSTRFSLFGTANQGRPYSYTFDNTDDSRNPNSNYINDKFGYGVYTDSQLVYIPEENDANVIYGPDFDLAAFNQFIDHKGLSRGEIMARNSLNSSWWTKFDIKVEQEFAGFYDGHKGSAFLIIENVGNLLNDDWGVMEEVSFPRMQSIVDATINDEGKYVYNRFIQPGGESIVSDASLWEVRIGVKYSF</sequence>
<comment type="subcellular location">
    <subcellularLocation>
        <location evidence="1">Cell outer membrane</location>
    </subcellularLocation>
</comment>
<feature type="domain" description="TonB-dependent transporter Oar-like beta-barrel" evidence="5">
    <location>
        <begin position="243"/>
        <end position="307"/>
    </location>
</feature>
<evidence type="ECO:0000259" key="5">
    <source>
        <dbReference type="Pfam" id="PF25183"/>
    </source>
</evidence>
<evidence type="ECO:0000256" key="3">
    <source>
        <dbReference type="ARBA" id="ARBA00023237"/>
    </source>
</evidence>
<dbReference type="AlphaFoldDB" id="A0A917YQV7"/>
<keyword evidence="3" id="KW-0998">Cell outer membrane</keyword>
<dbReference type="Pfam" id="PF25183">
    <property type="entry name" value="OMP_b-brl_4"/>
    <property type="match status" value="2"/>
</dbReference>
<dbReference type="SUPFAM" id="SSF56935">
    <property type="entry name" value="Porins"/>
    <property type="match status" value="1"/>
</dbReference>
<dbReference type="InterPro" id="IPR057601">
    <property type="entry name" value="Oar-like_b-barrel"/>
</dbReference>
<dbReference type="Pfam" id="PF13620">
    <property type="entry name" value="CarboxypepD_reg"/>
    <property type="match status" value="1"/>
</dbReference>
<dbReference type="InterPro" id="IPR008969">
    <property type="entry name" value="CarboxyPept-like_regulatory"/>
</dbReference>
<dbReference type="GO" id="GO:0009279">
    <property type="term" value="C:cell outer membrane"/>
    <property type="evidence" value="ECO:0007669"/>
    <property type="project" value="UniProtKB-SubCell"/>
</dbReference>
<dbReference type="InterPro" id="IPR037066">
    <property type="entry name" value="Plug_dom_sf"/>
</dbReference>
<evidence type="ECO:0000256" key="1">
    <source>
        <dbReference type="ARBA" id="ARBA00004442"/>
    </source>
</evidence>
<name>A0A917YQV7_9ALTE</name>
<comment type="caution">
    <text evidence="6">The sequence shown here is derived from an EMBL/GenBank/DDBJ whole genome shotgun (WGS) entry which is preliminary data.</text>
</comment>
<dbReference type="Gene3D" id="2.170.130.10">
    <property type="entry name" value="TonB-dependent receptor, plug domain"/>
    <property type="match status" value="1"/>
</dbReference>
<gene>
    <name evidence="6" type="primary">oar</name>
    <name evidence="6" type="ORF">GCM10010982_03210</name>
</gene>
<dbReference type="EMBL" id="BMLS01000001">
    <property type="protein sequence ID" value="GGO64251.1"/>
    <property type="molecule type" value="Genomic_DNA"/>
</dbReference>
<dbReference type="SUPFAM" id="SSF49464">
    <property type="entry name" value="Carboxypeptidase regulatory domain-like"/>
    <property type="match status" value="1"/>
</dbReference>
<keyword evidence="2" id="KW-0472">Membrane</keyword>
<reference evidence="6" key="1">
    <citation type="journal article" date="2014" name="Int. J. Syst. Evol. Microbiol.">
        <title>Complete genome sequence of Corynebacterium casei LMG S-19264T (=DSM 44701T), isolated from a smear-ripened cheese.</title>
        <authorList>
            <consortium name="US DOE Joint Genome Institute (JGI-PGF)"/>
            <person name="Walter F."/>
            <person name="Albersmeier A."/>
            <person name="Kalinowski J."/>
            <person name="Ruckert C."/>
        </authorList>
    </citation>
    <scope>NUCLEOTIDE SEQUENCE</scope>
    <source>
        <strain evidence="6">CGMCC 1.7086</strain>
    </source>
</reference>
<proteinExistence type="predicted"/>
<accession>A0A917YQV7</accession>
<keyword evidence="4" id="KW-0732">Signal</keyword>
<protein>
    <submittedName>
        <fullName evidence="6">Oar protein</fullName>
    </submittedName>
</protein>
<evidence type="ECO:0000256" key="2">
    <source>
        <dbReference type="ARBA" id="ARBA00023136"/>
    </source>
</evidence>
<dbReference type="Gene3D" id="2.60.40.1120">
    <property type="entry name" value="Carboxypeptidase-like, regulatory domain"/>
    <property type="match status" value="1"/>
</dbReference>
<dbReference type="Gene3D" id="2.40.170.20">
    <property type="entry name" value="TonB-dependent receptor, beta-barrel domain"/>
    <property type="match status" value="1"/>
</dbReference>
<organism evidence="6 7">
    <name type="scientific">Bowmanella pacifica</name>
    <dbReference type="NCBI Taxonomy" id="502051"/>
    <lineage>
        <taxon>Bacteria</taxon>
        <taxon>Pseudomonadati</taxon>
        <taxon>Pseudomonadota</taxon>
        <taxon>Gammaproteobacteria</taxon>
        <taxon>Alteromonadales</taxon>
        <taxon>Alteromonadaceae</taxon>
        <taxon>Bowmanella</taxon>
    </lineage>
</organism>
<feature type="chain" id="PRO_5037886177" evidence="4">
    <location>
        <begin position="27"/>
        <end position="1053"/>
    </location>
</feature>
<keyword evidence="7" id="KW-1185">Reference proteome</keyword>
<feature type="signal peptide" evidence="4">
    <location>
        <begin position="1"/>
        <end position="26"/>
    </location>
</feature>
<evidence type="ECO:0000313" key="6">
    <source>
        <dbReference type="EMBL" id="GGO64251.1"/>
    </source>
</evidence>